<keyword evidence="4 10" id="KW-0812">Transmembrane</keyword>
<name>A0ABY5Z8R7_9ACTN</name>
<evidence type="ECO:0000313" key="13">
    <source>
        <dbReference type="EMBL" id="UWZ37951.1"/>
    </source>
</evidence>
<evidence type="ECO:0000256" key="4">
    <source>
        <dbReference type="ARBA" id="ARBA00022692"/>
    </source>
</evidence>
<feature type="transmembrane region" description="Helical" evidence="10">
    <location>
        <begin position="381"/>
        <end position="407"/>
    </location>
</feature>
<keyword evidence="8 10" id="KW-0472">Membrane</keyword>
<evidence type="ECO:0000256" key="6">
    <source>
        <dbReference type="ARBA" id="ARBA00023053"/>
    </source>
</evidence>
<comment type="similarity">
    <text evidence="10">Belongs to the monovalent cation:proton antiporter 1 (CPA1) transporter (TC 2.A.36) family.</text>
</comment>
<evidence type="ECO:0000256" key="8">
    <source>
        <dbReference type="ARBA" id="ARBA00023136"/>
    </source>
</evidence>
<proteinExistence type="inferred from homology"/>
<protein>
    <submittedName>
        <fullName evidence="13">Na+/H+ antiporter</fullName>
    </submittedName>
</protein>
<gene>
    <name evidence="13" type="ORF">Drose_06660</name>
</gene>
<keyword evidence="10" id="KW-0050">Antiport</keyword>
<feature type="region of interest" description="Disordered" evidence="11">
    <location>
        <begin position="535"/>
        <end position="565"/>
    </location>
</feature>
<dbReference type="NCBIfam" id="TIGR00831">
    <property type="entry name" value="a_cpa1"/>
    <property type="match status" value="1"/>
</dbReference>
<feature type="transmembrane region" description="Helical" evidence="10">
    <location>
        <begin position="71"/>
        <end position="89"/>
    </location>
</feature>
<evidence type="ECO:0000256" key="2">
    <source>
        <dbReference type="ARBA" id="ARBA00022448"/>
    </source>
</evidence>
<feature type="domain" description="Cation/H+ exchanger transmembrane" evidence="12">
    <location>
        <begin position="51"/>
        <end position="444"/>
    </location>
</feature>
<dbReference type="InterPro" id="IPR018422">
    <property type="entry name" value="Cation/H_exchanger_CPA1"/>
</dbReference>
<comment type="subcellular location">
    <subcellularLocation>
        <location evidence="1 10">Cell membrane</location>
        <topology evidence="1 10">Multi-pass membrane protein</topology>
    </subcellularLocation>
</comment>
<evidence type="ECO:0000256" key="7">
    <source>
        <dbReference type="ARBA" id="ARBA00023065"/>
    </source>
</evidence>
<evidence type="ECO:0000256" key="5">
    <source>
        <dbReference type="ARBA" id="ARBA00022989"/>
    </source>
</evidence>
<comment type="caution">
    <text evidence="10">Lacks conserved residue(s) required for the propagation of feature annotation.</text>
</comment>
<keyword evidence="14" id="KW-1185">Reference proteome</keyword>
<evidence type="ECO:0000313" key="14">
    <source>
        <dbReference type="Proteomes" id="UP001058271"/>
    </source>
</evidence>
<dbReference type="EMBL" id="CP073721">
    <property type="protein sequence ID" value="UWZ37951.1"/>
    <property type="molecule type" value="Genomic_DNA"/>
</dbReference>
<evidence type="ECO:0000256" key="1">
    <source>
        <dbReference type="ARBA" id="ARBA00004651"/>
    </source>
</evidence>
<keyword evidence="9 10" id="KW-0739">Sodium transport</keyword>
<keyword evidence="7 10" id="KW-0406">Ion transport</keyword>
<sequence>MKSLRSGADPARDGRGRVRAGDAWCGSRHSLPTEPVDRLRPVHGLENVVGLIAVVVATSVVARRIGVLSPILLVIVGIGISFVPGLLEIELDPEVVLLGILPPILYVAALETSVPAFKFNLRPILLLAVGLVLFTTAAVGFTLKALLPDVPLAACLALGAVVAPPDAVAATAVARRIGLPRRVVTVLEGESLINDATALVTLRVAVAAAVGGAVDTVSITEQALVAVVGGIAIGVLGGIIVIFVHKRVTNPLIDNAVSLLTPWVVFLPAEAIHASGVVSVVVTGLALGHRMPTLMSAASRLQMDAFWRMVKFLLEGVVFLLVGLQLRTLVADVERGFWFTAGALAAVVGVVIVARIVWMFPTVYATRLIPRIRRRDPLPPLAMPAVISWAGMRGAVTLAAALSLPAALADGAAYPRGLFVVLAFGVIVATLVLQGATLPTVARWLKVPPDDRKEDALAEASVQHEASRAGERRLEEVAVDAPEGVVERLRQVALSRSNLAWERLGRADRETPSAAYARLRREMLNAEREVFRRARDSGRIPEETLRQAQRDMDLEESLLEREDHS</sequence>
<keyword evidence="2 10" id="KW-0813">Transport</keyword>
<evidence type="ECO:0000256" key="9">
    <source>
        <dbReference type="ARBA" id="ARBA00023201"/>
    </source>
</evidence>
<evidence type="ECO:0000256" key="11">
    <source>
        <dbReference type="SAM" id="MobiDB-lite"/>
    </source>
</evidence>
<feature type="region of interest" description="Disordered" evidence="11">
    <location>
        <begin position="1"/>
        <end position="20"/>
    </location>
</feature>
<evidence type="ECO:0000256" key="3">
    <source>
        <dbReference type="ARBA" id="ARBA00022475"/>
    </source>
</evidence>
<feature type="transmembrane region" description="Helical" evidence="10">
    <location>
        <begin position="309"/>
        <end position="330"/>
    </location>
</feature>
<feature type="compositionally biased region" description="Basic and acidic residues" evidence="11">
    <location>
        <begin position="10"/>
        <end position="20"/>
    </location>
</feature>
<dbReference type="InterPro" id="IPR004705">
    <property type="entry name" value="Cation/H_exchanger_CPA1_bac"/>
</dbReference>
<keyword evidence="5 10" id="KW-1133">Transmembrane helix</keyword>
<dbReference type="Pfam" id="PF00999">
    <property type="entry name" value="Na_H_Exchanger"/>
    <property type="match status" value="1"/>
</dbReference>
<feature type="transmembrane region" description="Helical" evidence="10">
    <location>
        <begin position="150"/>
        <end position="173"/>
    </location>
</feature>
<dbReference type="PANTHER" id="PTHR10110:SF86">
    <property type="entry name" value="SODIUM_HYDROGEN EXCHANGER 7"/>
    <property type="match status" value="1"/>
</dbReference>
<feature type="transmembrane region" description="Helical" evidence="10">
    <location>
        <begin position="336"/>
        <end position="360"/>
    </location>
</feature>
<comment type="function">
    <text evidence="10">Na(+)/H(+) antiporter that extrudes sodium in exchange for external protons.</text>
</comment>
<keyword evidence="3 10" id="KW-1003">Cell membrane</keyword>
<reference evidence="13" key="1">
    <citation type="submission" date="2021-04" db="EMBL/GenBank/DDBJ databases">
        <title>Biosynthetic gene clusters of Dactylosporangioum roseum.</title>
        <authorList>
            <person name="Hartkoorn R.C."/>
            <person name="Beaudoing E."/>
            <person name="Hot D."/>
            <person name="Moureu S."/>
        </authorList>
    </citation>
    <scope>NUCLEOTIDE SEQUENCE</scope>
    <source>
        <strain evidence="13">NRRL B-16295</strain>
    </source>
</reference>
<dbReference type="Gene3D" id="6.10.140.1330">
    <property type="match status" value="1"/>
</dbReference>
<evidence type="ECO:0000256" key="10">
    <source>
        <dbReference type="RuleBase" id="RU366002"/>
    </source>
</evidence>
<dbReference type="Proteomes" id="UP001058271">
    <property type="component" value="Chromosome"/>
</dbReference>
<dbReference type="InterPro" id="IPR006153">
    <property type="entry name" value="Cation/H_exchanger_TM"/>
</dbReference>
<feature type="transmembrane region" description="Helical" evidence="10">
    <location>
        <begin position="265"/>
        <end position="288"/>
    </location>
</feature>
<accession>A0ABY5Z8R7</accession>
<feature type="transmembrane region" description="Helical" evidence="10">
    <location>
        <begin position="413"/>
        <end position="433"/>
    </location>
</feature>
<evidence type="ECO:0000259" key="12">
    <source>
        <dbReference type="Pfam" id="PF00999"/>
    </source>
</evidence>
<feature type="transmembrane region" description="Helical" evidence="10">
    <location>
        <begin position="124"/>
        <end position="144"/>
    </location>
</feature>
<feature type="transmembrane region" description="Helical" evidence="10">
    <location>
        <begin position="223"/>
        <end position="245"/>
    </location>
</feature>
<feature type="transmembrane region" description="Helical" evidence="10">
    <location>
        <begin position="95"/>
        <end position="117"/>
    </location>
</feature>
<organism evidence="13 14">
    <name type="scientific">Dactylosporangium roseum</name>
    <dbReference type="NCBI Taxonomy" id="47989"/>
    <lineage>
        <taxon>Bacteria</taxon>
        <taxon>Bacillati</taxon>
        <taxon>Actinomycetota</taxon>
        <taxon>Actinomycetes</taxon>
        <taxon>Micromonosporales</taxon>
        <taxon>Micromonosporaceae</taxon>
        <taxon>Dactylosporangium</taxon>
    </lineage>
</organism>
<keyword evidence="6 10" id="KW-0915">Sodium</keyword>
<dbReference type="PANTHER" id="PTHR10110">
    <property type="entry name" value="SODIUM/HYDROGEN EXCHANGER"/>
    <property type="match status" value="1"/>
</dbReference>